<evidence type="ECO:0000259" key="1">
    <source>
        <dbReference type="PROSITE" id="PS50879"/>
    </source>
</evidence>
<dbReference type="SUPFAM" id="SSF53098">
    <property type="entry name" value="Ribonuclease H-like"/>
    <property type="match status" value="1"/>
</dbReference>
<feature type="domain" description="RNase H type-1" evidence="1">
    <location>
        <begin position="698"/>
        <end position="831"/>
    </location>
</feature>
<dbReference type="InterPro" id="IPR036397">
    <property type="entry name" value="RNaseH_sf"/>
</dbReference>
<dbReference type="Pfam" id="PF13966">
    <property type="entry name" value="zf-RVT"/>
    <property type="match status" value="1"/>
</dbReference>
<dbReference type="InterPro" id="IPR012337">
    <property type="entry name" value="RNaseH-like_sf"/>
</dbReference>
<proteinExistence type="predicted"/>
<dbReference type="AlphaFoldDB" id="A0AAE0AI18"/>
<dbReference type="InterPro" id="IPR026960">
    <property type="entry name" value="RVT-Znf"/>
</dbReference>
<dbReference type="InterPro" id="IPR002156">
    <property type="entry name" value="RNaseH_domain"/>
</dbReference>
<dbReference type="InterPro" id="IPR044730">
    <property type="entry name" value="RNase_H-like_dom_plant"/>
</dbReference>
<dbReference type="Gene3D" id="3.30.420.10">
    <property type="entry name" value="Ribonuclease H-like superfamily/Ribonuclease H"/>
    <property type="match status" value="1"/>
</dbReference>
<keyword evidence="3" id="KW-1185">Reference proteome</keyword>
<reference evidence="2" key="1">
    <citation type="journal article" date="2023" name="Plant J.">
        <title>Genome sequences and population genomics provide insights into the demographic history, inbreeding, and mutation load of two 'living fossil' tree species of Dipteronia.</title>
        <authorList>
            <person name="Feng Y."/>
            <person name="Comes H.P."/>
            <person name="Chen J."/>
            <person name="Zhu S."/>
            <person name="Lu R."/>
            <person name="Zhang X."/>
            <person name="Li P."/>
            <person name="Qiu J."/>
            <person name="Olsen K.M."/>
            <person name="Qiu Y."/>
        </authorList>
    </citation>
    <scope>NUCLEOTIDE SEQUENCE</scope>
    <source>
        <strain evidence="2">NBL</strain>
    </source>
</reference>
<dbReference type="CDD" id="cd06222">
    <property type="entry name" value="RNase_H_like"/>
    <property type="match status" value="1"/>
</dbReference>
<organism evidence="2 3">
    <name type="scientific">Dipteronia sinensis</name>
    <dbReference type="NCBI Taxonomy" id="43782"/>
    <lineage>
        <taxon>Eukaryota</taxon>
        <taxon>Viridiplantae</taxon>
        <taxon>Streptophyta</taxon>
        <taxon>Embryophyta</taxon>
        <taxon>Tracheophyta</taxon>
        <taxon>Spermatophyta</taxon>
        <taxon>Magnoliopsida</taxon>
        <taxon>eudicotyledons</taxon>
        <taxon>Gunneridae</taxon>
        <taxon>Pentapetalae</taxon>
        <taxon>rosids</taxon>
        <taxon>malvids</taxon>
        <taxon>Sapindales</taxon>
        <taxon>Sapindaceae</taxon>
        <taxon>Hippocastanoideae</taxon>
        <taxon>Acereae</taxon>
        <taxon>Dipteronia</taxon>
    </lineage>
</organism>
<dbReference type="EMBL" id="JANJYJ010000004">
    <property type="protein sequence ID" value="KAK3217752.1"/>
    <property type="molecule type" value="Genomic_DNA"/>
</dbReference>
<dbReference type="GO" id="GO:0003676">
    <property type="term" value="F:nucleic acid binding"/>
    <property type="evidence" value="ECO:0007669"/>
    <property type="project" value="InterPro"/>
</dbReference>
<dbReference type="Proteomes" id="UP001281410">
    <property type="component" value="Unassembled WGS sequence"/>
</dbReference>
<dbReference type="PANTHER" id="PTHR33116:SF75">
    <property type="entry name" value="RIBONUCLEASE H PROTEIN"/>
    <property type="match status" value="1"/>
</dbReference>
<comment type="caution">
    <text evidence="2">The sequence shown here is derived from an EMBL/GenBank/DDBJ whole genome shotgun (WGS) entry which is preliminary data.</text>
</comment>
<protein>
    <recommendedName>
        <fullName evidence="1">RNase H type-1 domain-containing protein</fullName>
    </recommendedName>
</protein>
<sequence length="842" mass="96709">MNELWKSLRKEELSWRQKSRVTWLKEGDKNTKFFHSMANGLSLKRLSVGERTTLEIEFSVEEVWMTLCSCDGSKASGPDGLNLHFVKANWDDIREDFMDFLKEFHKIWAIVKDLNRSFIALIPKVGKPENMGDFRPISLIESMYKVLAKVLANGIKKVMNSVISESQMAFVLGLSCVLKKATSLDLIKGETFNGSDIQISHLQFADDTILFLKPKMEYILNVKRILRCFEVASGLRINFHKSCLVRVGLRRAANVDSWAAIFKCKKANLPITYLGLPLGANPRSERFWNPVLVKIEKACIVEKKVSFQGRKNNRGLGIGRIIDKNKVLLAKWVWRFGREETSLWKKVICVKYMVYEKSLRWNWQGRDQSHFLKAVGSIFKENSRSFTLINDSLKVVIGCGDRAVFWNDLRWDSTPLRLAFPRIFALAVNKTGAIKEYDYWSDWGWVWEVNLHRPVFDWEQDQWKMFMEFIWGIHIQRNIADTVAWSLCPNGEFSVGSFRGIESENESEGSEFSCIWKGICPPKVEFFLWQLYRDRVMVKEVLNRFGFSQAMDEICPLCRSGAESSNHLFMHCSWSRLLWSACIGWWGMSYCPNLSVKSWVDGWSGMCPSSKHNRALGSLMFVVMWTIWETRNSLVFEGRDADIVYATDIVKFRVAWWFKHHRKGSKEPVTSLLMNIKDNCVEHNKSDKAKVQEWIPPAVNVLKFNVDGSARGKPGPAGIRGVLRDSSGKILCTFSSFVGHQESNMTELLAIQKAVEIVMSNPILRDKQIVVVSDSKVVVSWINNIGFGNLNLVDNIYEIRNSLSKHGDMKITHDSRAFNSYADNLARLACSDERNDLVWGDS</sequence>
<dbReference type="Pfam" id="PF13456">
    <property type="entry name" value="RVT_3"/>
    <property type="match status" value="1"/>
</dbReference>
<accession>A0AAE0AI18</accession>
<gene>
    <name evidence="2" type="ORF">Dsin_011722</name>
</gene>
<dbReference type="PROSITE" id="PS50879">
    <property type="entry name" value="RNASE_H_1"/>
    <property type="match status" value="1"/>
</dbReference>
<dbReference type="PANTHER" id="PTHR33116">
    <property type="entry name" value="REVERSE TRANSCRIPTASE ZINC-BINDING DOMAIN-CONTAINING PROTEIN-RELATED-RELATED"/>
    <property type="match status" value="1"/>
</dbReference>
<name>A0AAE0AI18_9ROSI</name>
<evidence type="ECO:0000313" key="3">
    <source>
        <dbReference type="Proteomes" id="UP001281410"/>
    </source>
</evidence>
<evidence type="ECO:0000313" key="2">
    <source>
        <dbReference type="EMBL" id="KAK3217752.1"/>
    </source>
</evidence>
<dbReference type="GO" id="GO:0004523">
    <property type="term" value="F:RNA-DNA hybrid ribonuclease activity"/>
    <property type="evidence" value="ECO:0007669"/>
    <property type="project" value="InterPro"/>
</dbReference>